<protein>
    <submittedName>
        <fullName evidence="2">TnsA endonuclease N-terminal domain-containing protein</fullName>
    </submittedName>
</protein>
<keyword evidence="2" id="KW-0540">Nuclease</keyword>
<accession>A0ABT3I981</accession>
<dbReference type="InterPro" id="IPR014833">
    <property type="entry name" value="TnsA_N"/>
</dbReference>
<dbReference type="RefSeq" id="WP_264726156.1">
    <property type="nucleotide sequence ID" value="NZ_JAPDMX010000023.1"/>
</dbReference>
<dbReference type="GO" id="GO:0004519">
    <property type="term" value="F:endonuclease activity"/>
    <property type="evidence" value="ECO:0007669"/>
    <property type="project" value="UniProtKB-KW"/>
</dbReference>
<proteinExistence type="predicted"/>
<keyword evidence="3" id="KW-1185">Reference proteome</keyword>
<organism evidence="2 3">
    <name type="scientific">Shewanella subflava</name>
    <dbReference type="NCBI Taxonomy" id="2986476"/>
    <lineage>
        <taxon>Bacteria</taxon>
        <taxon>Pseudomonadati</taxon>
        <taxon>Pseudomonadota</taxon>
        <taxon>Gammaproteobacteria</taxon>
        <taxon>Alteromonadales</taxon>
        <taxon>Shewanellaceae</taxon>
        <taxon>Shewanella</taxon>
    </lineage>
</organism>
<dbReference type="Proteomes" id="UP001163714">
    <property type="component" value="Unassembled WGS sequence"/>
</dbReference>
<evidence type="ECO:0000259" key="1">
    <source>
        <dbReference type="Pfam" id="PF08722"/>
    </source>
</evidence>
<gene>
    <name evidence="2" type="ORF">OHT75_09030</name>
</gene>
<evidence type="ECO:0000313" key="3">
    <source>
        <dbReference type="Proteomes" id="UP001163714"/>
    </source>
</evidence>
<sequence length="226" mass="26088">MDTYLFSPENVKEALESAFYEPARSLTKSRGKNIHRYASTKMGQRISVESTLEFDACFHFDFDKSIKRFCSQPIRYNYHLDEKKRSYVPDFLAEFNDGDFVLFEVKTNSAAYSKGFQREFQAKKYAAEQLGIPLVLLKESEIRDAQLLKNLKLLHRYASRDDLTYYQQAILSILSDFGSQNVESLIHKTGMNRVNIMPMVCDLLARCLLDADLAMPLTNQTVLNYA</sequence>
<keyword evidence="2" id="KW-0378">Hydrolase</keyword>
<evidence type="ECO:0000313" key="2">
    <source>
        <dbReference type="EMBL" id="MCW3172620.1"/>
    </source>
</evidence>
<dbReference type="Pfam" id="PF08722">
    <property type="entry name" value="Tn7_TnsA-like_N"/>
    <property type="match status" value="1"/>
</dbReference>
<keyword evidence="2" id="KW-0255">Endonuclease</keyword>
<name>A0ABT3I981_9GAMM</name>
<feature type="domain" description="TnsA endonuclease N-terminal" evidence="1">
    <location>
        <begin position="63"/>
        <end position="139"/>
    </location>
</feature>
<comment type="caution">
    <text evidence="2">The sequence shown here is derived from an EMBL/GenBank/DDBJ whole genome shotgun (WGS) entry which is preliminary data.</text>
</comment>
<reference evidence="2" key="1">
    <citation type="submission" date="2022-10" db="EMBL/GenBank/DDBJ databases">
        <title>Shewanella flava sp. nov, isolated from the estuary of the Fenhe River into the Yellow River.</title>
        <authorList>
            <person name="Li Y."/>
        </authorList>
    </citation>
    <scope>NUCLEOTIDE SEQUENCE</scope>
    <source>
        <strain evidence="2">FYR11-62</strain>
    </source>
</reference>
<dbReference type="EMBL" id="JAPDMX010000023">
    <property type="protein sequence ID" value="MCW3172620.1"/>
    <property type="molecule type" value="Genomic_DNA"/>
</dbReference>